<feature type="transmembrane region" description="Helical" evidence="9">
    <location>
        <begin position="364"/>
        <end position="386"/>
    </location>
</feature>
<dbReference type="PANTHER" id="PTHR11629">
    <property type="entry name" value="VACUOLAR PROTON ATPASES"/>
    <property type="match status" value="1"/>
</dbReference>
<dbReference type="Gene3D" id="1.20.1460.20">
    <property type="match status" value="1"/>
</dbReference>
<keyword evidence="11" id="KW-1185">Reference proteome</keyword>
<reference evidence="10" key="1">
    <citation type="submission" date="2018-10" db="EMBL/GenBank/DDBJ databases">
        <title>Schaedlerella arabinophila gen. nov. sp. nov., isolated from the mouse intestinal tract and comparative analysis with the genome of the closely related altered Schaedler flora strain ASF502.</title>
        <authorList>
            <person name="Miyake S."/>
            <person name="Soh M."/>
            <person name="Seedorf H."/>
        </authorList>
    </citation>
    <scope>NUCLEOTIDE SEQUENCE [LARGE SCALE GENOMIC DNA]</scope>
    <source>
        <strain evidence="10">DSM 106076</strain>
    </source>
</reference>
<dbReference type="RefSeq" id="WP_125130155.1">
    <property type="nucleotide sequence ID" value="NZ_RHJS01000002.1"/>
</dbReference>
<evidence type="ECO:0000256" key="8">
    <source>
        <dbReference type="SAM" id="Coils"/>
    </source>
</evidence>
<name>A0A3R8L4I5_9FIRM</name>
<keyword evidence="6" id="KW-0406">Ion transport</keyword>
<feature type="coiled-coil region" evidence="8">
    <location>
        <begin position="104"/>
        <end position="131"/>
    </location>
</feature>
<dbReference type="Gene3D" id="3.30.70.2170">
    <property type="match status" value="1"/>
</dbReference>
<protein>
    <submittedName>
        <fullName evidence="10">V-type ATP synthase subunit I</fullName>
    </submittedName>
</protein>
<dbReference type="GO" id="GO:0016471">
    <property type="term" value="C:vacuolar proton-transporting V-type ATPase complex"/>
    <property type="evidence" value="ECO:0007669"/>
    <property type="project" value="TreeGrafter"/>
</dbReference>
<feature type="transmembrane region" description="Helical" evidence="9">
    <location>
        <begin position="581"/>
        <end position="599"/>
    </location>
</feature>
<dbReference type="GO" id="GO:0007035">
    <property type="term" value="P:vacuolar acidification"/>
    <property type="evidence" value="ECO:0007669"/>
    <property type="project" value="TreeGrafter"/>
</dbReference>
<comment type="caution">
    <text evidence="10">The sequence shown here is derived from an EMBL/GenBank/DDBJ whole genome shotgun (WGS) entry which is preliminary data.</text>
</comment>
<feature type="transmembrane region" description="Helical" evidence="9">
    <location>
        <begin position="458"/>
        <end position="476"/>
    </location>
</feature>
<evidence type="ECO:0000256" key="7">
    <source>
        <dbReference type="ARBA" id="ARBA00023136"/>
    </source>
</evidence>
<dbReference type="Gene3D" id="3.30.70.2750">
    <property type="match status" value="1"/>
</dbReference>
<feature type="transmembrane region" description="Helical" evidence="9">
    <location>
        <begin position="605"/>
        <end position="629"/>
    </location>
</feature>
<evidence type="ECO:0000256" key="1">
    <source>
        <dbReference type="ARBA" id="ARBA00004141"/>
    </source>
</evidence>
<evidence type="ECO:0000256" key="5">
    <source>
        <dbReference type="ARBA" id="ARBA00022989"/>
    </source>
</evidence>
<sequence length="670" mass="74671">MAVLQMQRISICALKKNRKAILEKLQSMGVMEVSQFLEEDEDFRRMDTANARSSFEKAAASVDRALDILQIYAPEKKSMLSSLAGKDLVDQESYRQIIGDKESLLRTANQIQSLDRERAEQKSEILKLENSIESLAPWLPLEVPMDYEGTTHTEMLLGTMSGECSLEQIYSAVAEKAPEAQGFEAHIISAGQEGTYLTVFCLREEARQIEEALRGRGFARPSQVLQQVPAAAKSEMEAEIRRRESKIDEIEQQLTGLGVSRDSLKLLADYYRVRADKYEVLGTLPQSERTFFISGYVPVKYADKLKNALESRYDCVVDVEELKEDEEAPVLLHNNSFSESAEGILESYGLPAKGEIDPTAIMSVFYVFLFGLMLSDAAYGAIVSIACGAALKKFPRMGAGMKKSLKLFFWCGLSTLFWGIMFGGYFGDVVNVVSRTFLGNEVEIPALWFIPLNDPMKLLIYSMLFGLIHLFTGLGIKGYMCIKDNRYLDFFCDVVLWFLFLIGLIIMFLPTDIFASVAGAKIVFPEFVNLLGKGFAIAGVVGILLMSGRENKNFGLRIALGAYDLYNVTGWLSDVLSYSRLLALGLATGVIAQVVNQMGSMGGNGIFGVILFIVVFIVGHTLNLAINLLGAYVHTNRLQYVEFFGKFYEGGGRMFNPFKENTKYADIKED</sequence>
<evidence type="ECO:0000256" key="2">
    <source>
        <dbReference type="ARBA" id="ARBA00009904"/>
    </source>
</evidence>
<comment type="subcellular location">
    <subcellularLocation>
        <location evidence="1">Membrane</location>
        <topology evidence="1">Multi-pass membrane protein</topology>
    </subcellularLocation>
</comment>
<evidence type="ECO:0000256" key="3">
    <source>
        <dbReference type="ARBA" id="ARBA00022448"/>
    </source>
</evidence>
<gene>
    <name evidence="10" type="ORF">EBB54_28910</name>
</gene>
<evidence type="ECO:0000313" key="10">
    <source>
        <dbReference type="EMBL" id="RRK34905.1"/>
    </source>
</evidence>
<proteinExistence type="inferred from homology"/>
<keyword evidence="3" id="KW-0813">Transport</keyword>
<evidence type="ECO:0000313" key="11">
    <source>
        <dbReference type="Proteomes" id="UP000274920"/>
    </source>
</evidence>
<feature type="transmembrane region" description="Helical" evidence="9">
    <location>
        <begin position="488"/>
        <end position="510"/>
    </location>
</feature>
<accession>A0A3R8L4I5</accession>
<evidence type="ECO:0000256" key="6">
    <source>
        <dbReference type="ARBA" id="ARBA00023065"/>
    </source>
</evidence>
<dbReference type="GO" id="GO:0046961">
    <property type="term" value="F:proton-transporting ATPase activity, rotational mechanism"/>
    <property type="evidence" value="ECO:0007669"/>
    <property type="project" value="InterPro"/>
</dbReference>
<dbReference type="AlphaFoldDB" id="A0A3R8L4I5"/>
<feature type="transmembrane region" description="Helical" evidence="9">
    <location>
        <begin position="530"/>
        <end position="548"/>
    </location>
</feature>
<feature type="transmembrane region" description="Helical" evidence="9">
    <location>
        <begin position="407"/>
        <end position="427"/>
    </location>
</feature>
<dbReference type="Pfam" id="PF01496">
    <property type="entry name" value="V_ATPase_I"/>
    <property type="match status" value="2"/>
</dbReference>
<organism evidence="10 11">
    <name type="scientific">Schaedlerella arabinosiphila</name>
    <dbReference type="NCBI Taxonomy" id="2044587"/>
    <lineage>
        <taxon>Bacteria</taxon>
        <taxon>Bacillati</taxon>
        <taxon>Bacillota</taxon>
        <taxon>Clostridia</taxon>
        <taxon>Lachnospirales</taxon>
        <taxon>Lachnospiraceae</taxon>
        <taxon>Schaedlerella</taxon>
    </lineage>
</organism>
<evidence type="ECO:0000256" key="4">
    <source>
        <dbReference type="ARBA" id="ARBA00022692"/>
    </source>
</evidence>
<keyword evidence="5 9" id="KW-1133">Transmembrane helix</keyword>
<comment type="similarity">
    <text evidence="2">Belongs to the V-ATPase 116 kDa subunit family.</text>
</comment>
<keyword evidence="7 9" id="KW-0472">Membrane</keyword>
<evidence type="ECO:0000256" key="9">
    <source>
        <dbReference type="SAM" id="Phobius"/>
    </source>
</evidence>
<dbReference type="GO" id="GO:0033179">
    <property type="term" value="C:proton-transporting V-type ATPase, V0 domain"/>
    <property type="evidence" value="ECO:0007669"/>
    <property type="project" value="InterPro"/>
</dbReference>
<dbReference type="EMBL" id="RHJS01000002">
    <property type="protein sequence ID" value="RRK34905.1"/>
    <property type="molecule type" value="Genomic_DNA"/>
</dbReference>
<keyword evidence="4 9" id="KW-0812">Transmembrane</keyword>
<dbReference type="PANTHER" id="PTHR11629:SF63">
    <property type="entry name" value="V-TYPE PROTON ATPASE SUBUNIT A"/>
    <property type="match status" value="1"/>
</dbReference>
<keyword evidence="8" id="KW-0175">Coiled coil</keyword>
<dbReference type="GO" id="GO:0051117">
    <property type="term" value="F:ATPase binding"/>
    <property type="evidence" value="ECO:0007669"/>
    <property type="project" value="TreeGrafter"/>
</dbReference>
<dbReference type="Proteomes" id="UP000274920">
    <property type="component" value="Unassembled WGS sequence"/>
</dbReference>
<dbReference type="InterPro" id="IPR002490">
    <property type="entry name" value="V-ATPase_116kDa_su"/>
</dbReference>